<dbReference type="PIRSF" id="PIRSF003107">
    <property type="entry name" value="PhoU"/>
    <property type="match status" value="1"/>
</dbReference>
<keyword evidence="3 6" id="KW-0813">Transport</keyword>
<comment type="similarity">
    <text evidence="2 6">Belongs to the PhoU family.</text>
</comment>
<evidence type="ECO:0000313" key="9">
    <source>
        <dbReference type="Proteomes" id="UP001152447"/>
    </source>
</evidence>
<name>A0A9W4QXT3_PSEHA</name>
<dbReference type="InterPro" id="IPR028366">
    <property type="entry name" value="PhoU"/>
</dbReference>
<dbReference type="RefSeq" id="WP_262976604.1">
    <property type="nucleotide sequence ID" value="NZ_CAMAPB010000021.1"/>
</dbReference>
<comment type="subcellular location">
    <subcellularLocation>
        <location evidence="1 6">Cytoplasm</location>
    </subcellularLocation>
</comment>
<evidence type="ECO:0000256" key="2">
    <source>
        <dbReference type="ARBA" id="ARBA00008107"/>
    </source>
</evidence>
<feature type="domain" description="PhoU" evidence="7">
    <location>
        <begin position="25"/>
        <end position="111"/>
    </location>
</feature>
<evidence type="ECO:0000256" key="4">
    <source>
        <dbReference type="ARBA" id="ARBA00022490"/>
    </source>
</evidence>
<dbReference type="PANTHER" id="PTHR42930:SF3">
    <property type="entry name" value="PHOSPHATE-SPECIFIC TRANSPORT SYSTEM ACCESSORY PROTEIN PHOU"/>
    <property type="match status" value="1"/>
</dbReference>
<dbReference type="EMBL" id="CAMAPB010000021">
    <property type="protein sequence ID" value="CAH9057621.1"/>
    <property type="molecule type" value="Genomic_DNA"/>
</dbReference>
<dbReference type="GO" id="GO:0030643">
    <property type="term" value="P:intracellular phosphate ion homeostasis"/>
    <property type="evidence" value="ECO:0007669"/>
    <property type="project" value="InterPro"/>
</dbReference>
<dbReference type="InterPro" id="IPR026022">
    <property type="entry name" value="PhoU_dom"/>
</dbReference>
<dbReference type="GO" id="GO:0005737">
    <property type="term" value="C:cytoplasm"/>
    <property type="evidence" value="ECO:0007669"/>
    <property type="project" value="UniProtKB-SubCell"/>
</dbReference>
<dbReference type="AlphaFoldDB" id="A0A9W4QXT3"/>
<keyword evidence="4 6" id="KW-0963">Cytoplasm</keyword>
<dbReference type="NCBIfam" id="NF008332">
    <property type="entry name" value="PRK11115.1"/>
    <property type="match status" value="1"/>
</dbReference>
<dbReference type="FunFam" id="1.20.58.220:FF:000002">
    <property type="entry name" value="Phosphate-specific transport system accessory protein PhoU"/>
    <property type="match status" value="1"/>
</dbReference>
<feature type="domain" description="PhoU" evidence="7">
    <location>
        <begin position="127"/>
        <end position="212"/>
    </location>
</feature>
<dbReference type="GO" id="GO:0045936">
    <property type="term" value="P:negative regulation of phosphate metabolic process"/>
    <property type="evidence" value="ECO:0007669"/>
    <property type="project" value="InterPro"/>
</dbReference>
<dbReference type="PANTHER" id="PTHR42930">
    <property type="entry name" value="PHOSPHATE-SPECIFIC TRANSPORT SYSTEM ACCESSORY PROTEIN PHOU"/>
    <property type="match status" value="1"/>
</dbReference>
<evidence type="ECO:0000313" key="8">
    <source>
        <dbReference type="EMBL" id="CAH9057621.1"/>
    </source>
</evidence>
<evidence type="ECO:0000256" key="3">
    <source>
        <dbReference type="ARBA" id="ARBA00022448"/>
    </source>
</evidence>
<comment type="caution">
    <text evidence="8">The sequence shown here is derived from an EMBL/GenBank/DDBJ whole genome shotgun (WGS) entry which is preliminary data.</text>
</comment>
<reference evidence="8" key="1">
    <citation type="submission" date="2022-07" db="EMBL/GenBank/DDBJ databases">
        <authorList>
            <person name="Criscuolo A."/>
        </authorList>
    </citation>
    <scope>NUCLEOTIDE SEQUENCE</scope>
    <source>
        <strain evidence="8">CIP103197</strain>
    </source>
</reference>
<dbReference type="Gene3D" id="1.20.58.220">
    <property type="entry name" value="Phosphate transport system protein phou homolog 2, domain 2"/>
    <property type="match status" value="2"/>
</dbReference>
<protein>
    <recommendedName>
        <fullName evidence="6">Phosphate-specific transport system accessory protein PhoU</fullName>
    </recommendedName>
</protein>
<keyword evidence="5 6" id="KW-0592">Phosphate transport</keyword>
<dbReference type="InterPro" id="IPR038078">
    <property type="entry name" value="PhoU-like_sf"/>
</dbReference>
<dbReference type="SUPFAM" id="SSF109755">
    <property type="entry name" value="PhoU-like"/>
    <property type="match status" value="1"/>
</dbReference>
<dbReference type="Proteomes" id="UP001152447">
    <property type="component" value="Unassembled WGS sequence"/>
</dbReference>
<dbReference type="FunFam" id="1.20.58.220:FF:000001">
    <property type="entry name" value="Phosphate-specific transport system accessory protein PhoU"/>
    <property type="match status" value="1"/>
</dbReference>
<evidence type="ECO:0000259" key="7">
    <source>
        <dbReference type="Pfam" id="PF01895"/>
    </source>
</evidence>
<keyword evidence="9" id="KW-1185">Reference proteome</keyword>
<comment type="function">
    <text evidence="6">Plays a role in the regulation of phosphate uptake.</text>
</comment>
<proteinExistence type="inferred from homology"/>
<comment type="subunit">
    <text evidence="6">Homodimer.</text>
</comment>
<dbReference type="NCBIfam" id="TIGR02135">
    <property type="entry name" value="phoU_full"/>
    <property type="match status" value="1"/>
</dbReference>
<dbReference type="GO" id="GO:0006817">
    <property type="term" value="P:phosphate ion transport"/>
    <property type="evidence" value="ECO:0007669"/>
    <property type="project" value="UniProtKB-KW"/>
</dbReference>
<evidence type="ECO:0000256" key="6">
    <source>
        <dbReference type="PIRNR" id="PIRNR003107"/>
    </source>
</evidence>
<dbReference type="Pfam" id="PF01895">
    <property type="entry name" value="PhoU"/>
    <property type="match status" value="2"/>
</dbReference>
<accession>A0A9W4QXT3</accession>
<organism evidence="8 9">
    <name type="scientific">Pseudoalteromonas haloplanktis</name>
    <name type="common">Alteromonas haloplanktis</name>
    <dbReference type="NCBI Taxonomy" id="228"/>
    <lineage>
        <taxon>Bacteria</taxon>
        <taxon>Pseudomonadati</taxon>
        <taxon>Pseudomonadota</taxon>
        <taxon>Gammaproteobacteria</taxon>
        <taxon>Alteromonadales</taxon>
        <taxon>Pseudoalteromonadaceae</taxon>
        <taxon>Pseudoalteromonas</taxon>
    </lineage>
</organism>
<evidence type="ECO:0000256" key="5">
    <source>
        <dbReference type="ARBA" id="ARBA00022592"/>
    </source>
</evidence>
<gene>
    <name evidence="8" type="primary">phoU</name>
    <name evidence="8" type="ORF">PSEHALCIP103_01693</name>
</gene>
<sequence>MEHNINKHISGRFNQELEDVRNHVLSMGGLVEQQLNSALDAVSKNDAVLAQKVRENDYKVNAMEVSIDEDCTRIIAKRQPAASDLRLVIAIAKTIADLERIGDEAKRIAKVALDSFTKDQQDLLVNIENMGRQVSKMLHDVLDAFARMDVQRAFEVHKEDAKVDREYEAITRQIMTYMMEDPRSIPKIMDLVWSVRSLERIGDRCQNIAEYVIYFVNGKDIRHTSQEDIEKITVVIRITRK</sequence>
<evidence type="ECO:0000256" key="1">
    <source>
        <dbReference type="ARBA" id="ARBA00004496"/>
    </source>
</evidence>